<gene>
    <name evidence="3" type="ORF">Q757_08145</name>
</gene>
<keyword evidence="4" id="KW-1185">Reference proteome</keyword>
<feature type="non-terminal residue" evidence="3">
    <location>
        <position position="1"/>
    </location>
</feature>
<keyword evidence="2" id="KW-1133">Transmembrane helix</keyword>
<evidence type="ECO:0008006" key="5">
    <source>
        <dbReference type="Google" id="ProtNLM"/>
    </source>
</evidence>
<feature type="coiled-coil region" evidence="1">
    <location>
        <begin position="120"/>
        <end position="150"/>
    </location>
</feature>
<keyword evidence="2" id="KW-0472">Membrane</keyword>
<evidence type="ECO:0000313" key="3">
    <source>
        <dbReference type="EMBL" id="KGO25923.1"/>
    </source>
</evidence>
<comment type="caution">
    <text evidence="3">The sequence shown here is derived from an EMBL/GenBank/DDBJ whole genome shotgun (WGS) entry which is preliminary data.</text>
</comment>
<evidence type="ECO:0000313" key="4">
    <source>
        <dbReference type="Proteomes" id="UP000030023"/>
    </source>
</evidence>
<dbReference type="Proteomes" id="UP000030023">
    <property type="component" value="Unassembled WGS sequence"/>
</dbReference>
<keyword evidence="1" id="KW-0175">Coiled coil</keyword>
<accession>A0ABR4XPC0</accession>
<feature type="transmembrane region" description="Helical" evidence="2">
    <location>
        <begin position="6"/>
        <end position="24"/>
    </location>
</feature>
<sequence length="156" mass="16774">ITDIIVSIVAVIIPAIGTYVIKLLKNHKQIELALAFLKPVADYGILVAQKLGAVDYLEGQAKKNIAISKAQDKLQQLGFDKADENLLATTIKTQYLAIADELNRSIPQVTKEQADQAAKQAQLKQEQDAAKAKADALAAAQADLKNAQAKVAELSK</sequence>
<evidence type="ECO:0000256" key="2">
    <source>
        <dbReference type="SAM" id="Phobius"/>
    </source>
</evidence>
<organism evidence="3 4">
    <name type="scientific">Oenococcus alcoholitolerans</name>
    <dbReference type="NCBI Taxonomy" id="931074"/>
    <lineage>
        <taxon>Bacteria</taxon>
        <taxon>Bacillati</taxon>
        <taxon>Bacillota</taxon>
        <taxon>Bacilli</taxon>
        <taxon>Lactobacillales</taxon>
        <taxon>Lactobacillaceae</taxon>
        <taxon>Oenococcus</taxon>
    </lineage>
</organism>
<dbReference type="EMBL" id="AXCV01000446">
    <property type="protein sequence ID" value="KGO25923.1"/>
    <property type="molecule type" value="Genomic_DNA"/>
</dbReference>
<proteinExistence type="predicted"/>
<protein>
    <recommendedName>
        <fullName evidence="5">Holin</fullName>
    </recommendedName>
</protein>
<evidence type="ECO:0000256" key="1">
    <source>
        <dbReference type="SAM" id="Coils"/>
    </source>
</evidence>
<reference evidence="3 4" key="1">
    <citation type="journal article" date="2014" name="Antonie Van Leeuwenhoek">
        <title>Oenococcus alcoholitolerans sp. nov., a lactic acid bacteria isolated from cachaca and ethanol fermentation processes.</title>
        <authorList>
            <person name="Badotti F."/>
            <person name="Moreira A.P."/>
            <person name="Tonon L.A."/>
            <person name="de Lucena B.T."/>
            <person name="Gomes Fde C."/>
            <person name="Kruger R."/>
            <person name="Thompson C.C."/>
            <person name="de Morais M.A.Jr."/>
            <person name="Rosa C.A."/>
            <person name="Thompson F.L."/>
        </authorList>
    </citation>
    <scope>NUCLEOTIDE SEQUENCE [LARGE SCALE GENOMIC DNA]</scope>
    <source>
        <strain evidence="3 4">UFRJ-M7.2.18</strain>
    </source>
</reference>
<name>A0ABR4XPC0_9LACO</name>
<keyword evidence="2" id="KW-0812">Transmembrane</keyword>